<keyword evidence="1" id="KW-1185">Reference proteome</keyword>
<organism evidence="1 2">
    <name type="scientific">Ascaris lumbricoides</name>
    <name type="common">Giant roundworm</name>
    <dbReference type="NCBI Taxonomy" id="6252"/>
    <lineage>
        <taxon>Eukaryota</taxon>
        <taxon>Metazoa</taxon>
        <taxon>Ecdysozoa</taxon>
        <taxon>Nematoda</taxon>
        <taxon>Chromadorea</taxon>
        <taxon>Rhabditida</taxon>
        <taxon>Spirurina</taxon>
        <taxon>Ascaridomorpha</taxon>
        <taxon>Ascaridoidea</taxon>
        <taxon>Ascarididae</taxon>
        <taxon>Ascaris</taxon>
    </lineage>
</organism>
<accession>A0A0M3HT83</accession>
<sequence>MERRCCRLNETTDIEEDHNQHCDEEASLADFLCEVILKYDLQNTCSGIAMVTEWVLLSVWLSTCWDRNSTLRKIG</sequence>
<evidence type="ECO:0000313" key="2">
    <source>
        <dbReference type="WBParaSite" id="ALUE_0000581201-mRNA-1"/>
    </source>
</evidence>
<reference evidence="2" key="1">
    <citation type="submission" date="2017-02" db="UniProtKB">
        <authorList>
            <consortium name="WormBaseParasite"/>
        </authorList>
    </citation>
    <scope>IDENTIFICATION</scope>
</reference>
<name>A0A0M3HT83_ASCLU</name>
<dbReference type="WBParaSite" id="ALUE_0000581201-mRNA-1">
    <property type="protein sequence ID" value="ALUE_0000581201-mRNA-1"/>
    <property type="gene ID" value="ALUE_0000581201"/>
</dbReference>
<proteinExistence type="predicted"/>
<protein>
    <submittedName>
        <fullName evidence="2">Uncharacterized protein</fullName>
    </submittedName>
</protein>
<dbReference type="Proteomes" id="UP000036681">
    <property type="component" value="Unplaced"/>
</dbReference>
<dbReference type="AlphaFoldDB" id="A0A0M3HT83"/>
<evidence type="ECO:0000313" key="1">
    <source>
        <dbReference type="Proteomes" id="UP000036681"/>
    </source>
</evidence>